<feature type="domain" description="HTH tetR-type" evidence="5">
    <location>
        <begin position="17"/>
        <end position="77"/>
    </location>
</feature>
<dbReference type="PRINTS" id="PR00455">
    <property type="entry name" value="HTHTETR"/>
</dbReference>
<protein>
    <submittedName>
        <fullName evidence="6">TetR/AcrR family transcriptional regulator</fullName>
    </submittedName>
</protein>
<dbReference type="SUPFAM" id="SSF48498">
    <property type="entry name" value="Tetracyclin repressor-like, C-terminal domain"/>
    <property type="match status" value="1"/>
</dbReference>
<dbReference type="GO" id="GO:0003700">
    <property type="term" value="F:DNA-binding transcription factor activity"/>
    <property type="evidence" value="ECO:0007669"/>
    <property type="project" value="TreeGrafter"/>
</dbReference>
<evidence type="ECO:0000256" key="1">
    <source>
        <dbReference type="ARBA" id="ARBA00023015"/>
    </source>
</evidence>
<dbReference type="OrthoDB" id="9796019at2"/>
<keyword evidence="3" id="KW-0804">Transcription</keyword>
<organism evidence="6 7">
    <name type="scientific">Antrihabitans cavernicola</name>
    <dbReference type="NCBI Taxonomy" id="2495913"/>
    <lineage>
        <taxon>Bacteria</taxon>
        <taxon>Bacillati</taxon>
        <taxon>Actinomycetota</taxon>
        <taxon>Actinomycetes</taxon>
        <taxon>Mycobacteriales</taxon>
        <taxon>Nocardiaceae</taxon>
        <taxon>Antrihabitans</taxon>
    </lineage>
</organism>
<name>A0A5A7SFI2_9NOCA</name>
<dbReference type="PROSITE" id="PS50977">
    <property type="entry name" value="HTH_TETR_2"/>
    <property type="match status" value="1"/>
</dbReference>
<dbReference type="Gene3D" id="1.10.357.10">
    <property type="entry name" value="Tetracycline Repressor, domain 2"/>
    <property type="match status" value="1"/>
</dbReference>
<gene>
    <name evidence="6" type="ORF">FOY51_06565</name>
</gene>
<evidence type="ECO:0000256" key="4">
    <source>
        <dbReference type="PROSITE-ProRule" id="PRU00335"/>
    </source>
</evidence>
<dbReference type="PROSITE" id="PS01081">
    <property type="entry name" value="HTH_TETR_1"/>
    <property type="match status" value="1"/>
</dbReference>
<dbReference type="InterPro" id="IPR009057">
    <property type="entry name" value="Homeodomain-like_sf"/>
</dbReference>
<keyword evidence="1" id="KW-0805">Transcription regulation</keyword>
<dbReference type="RefSeq" id="WP_149429360.1">
    <property type="nucleotide sequence ID" value="NZ_VLNY01000002.1"/>
</dbReference>
<dbReference type="InterPro" id="IPR011075">
    <property type="entry name" value="TetR_C"/>
</dbReference>
<dbReference type="Proteomes" id="UP000322244">
    <property type="component" value="Unassembled WGS sequence"/>
</dbReference>
<dbReference type="Gene3D" id="1.10.10.60">
    <property type="entry name" value="Homeodomain-like"/>
    <property type="match status" value="1"/>
</dbReference>
<dbReference type="InterPro" id="IPR023772">
    <property type="entry name" value="DNA-bd_HTH_TetR-type_CS"/>
</dbReference>
<dbReference type="InterPro" id="IPR050109">
    <property type="entry name" value="HTH-type_TetR-like_transc_reg"/>
</dbReference>
<keyword evidence="2 4" id="KW-0238">DNA-binding</keyword>
<evidence type="ECO:0000259" key="5">
    <source>
        <dbReference type="PROSITE" id="PS50977"/>
    </source>
</evidence>
<evidence type="ECO:0000313" key="7">
    <source>
        <dbReference type="Proteomes" id="UP000322244"/>
    </source>
</evidence>
<proteinExistence type="predicted"/>
<dbReference type="AlphaFoldDB" id="A0A5A7SFI2"/>
<evidence type="ECO:0000256" key="2">
    <source>
        <dbReference type="ARBA" id="ARBA00023125"/>
    </source>
</evidence>
<dbReference type="InterPro" id="IPR036271">
    <property type="entry name" value="Tet_transcr_reg_TetR-rel_C_sf"/>
</dbReference>
<reference evidence="6 7" key="1">
    <citation type="submission" date="2019-07" db="EMBL/GenBank/DDBJ databases">
        <title>Rhodococcus cavernicolus sp. nov., isolated from a cave.</title>
        <authorList>
            <person name="Lee S.D."/>
        </authorList>
    </citation>
    <scope>NUCLEOTIDE SEQUENCE [LARGE SCALE GENOMIC DNA]</scope>
    <source>
        <strain evidence="6 7">C1-24</strain>
    </source>
</reference>
<dbReference type="PANTHER" id="PTHR30055">
    <property type="entry name" value="HTH-TYPE TRANSCRIPTIONAL REGULATOR RUTR"/>
    <property type="match status" value="1"/>
</dbReference>
<evidence type="ECO:0000313" key="6">
    <source>
        <dbReference type="EMBL" id="KAA0024199.1"/>
    </source>
</evidence>
<dbReference type="PANTHER" id="PTHR30055:SF230">
    <property type="entry name" value="TRANSCRIPTIONAL REGULATORY PROTEIN (PROBABLY TETR-FAMILY)-RELATED"/>
    <property type="match status" value="1"/>
</dbReference>
<feature type="DNA-binding region" description="H-T-H motif" evidence="4">
    <location>
        <begin position="40"/>
        <end position="59"/>
    </location>
</feature>
<dbReference type="Pfam" id="PF00440">
    <property type="entry name" value="TetR_N"/>
    <property type="match status" value="1"/>
</dbReference>
<comment type="caution">
    <text evidence="6">The sequence shown here is derived from an EMBL/GenBank/DDBJ whole genome shotgun (WGS) entry which is preliminary data.</text>
</comment>
<dbReference type="Pfam" id="PF16859">
    <property type="entry name" value="TetR_C_11"/>
    <property type="match status" value="1"/>
</dbReference>
<accession>A0A5A7SFI2</accession>
<dbReference type="InterPro" id="IPR001647">
    <property type="entry name" value="HTH_TetR"/>
</dbReference>
<dbReference type="SUPFAM" id="SSF46689">
    <property type="entry name" value="Homeodomain-like"/>
    <property type="match status" value="1"/>
</dbReference>
<sequence length="203" mass="21686">MSESSTPKHRLGPQRNPEIDAAVLAATRALLIENGYAGVSIDAIAKRANVGRPTIYRRWPSKAHIVHEAVYPVLDFESAPDFELDGTVAEDVTRLIEGAVALFGDPATRAAAPGLMYESRTDDDLRKVLVTDQLERIRAALALRIQQATDSGELRAGVDADAVLDIVAGASIFALSVRDVADSQRLAASLVDVVLHGILAPDP</sequence>
<evidence type="ECO:0000256" key="3">
    <source>
        <dbReference type="ARBA" id="ARBA00023163"/>
    </source>
</evidence>
<keyword evidence="7" id="KW-1185">Reference proteome</keyword>
<dbReference type="EMBL" id="VLNY01000002">
    <property type="protein sequence ID" value="KAA0024199.1"/>
    <property type="molecule type" value="Genomic_DNA"/>
</dbReference>
<dbReference type="GO" id="GO:0000976">
    <property type="term" value="F:transcription cis-regulatory region binding"/>
    <property type="evidence" value="ECO:0007669"/>
    <property type="project" value="TreeGrafter"/>
</dbReference>